<dbReference type="SUPFAM" id="SSF53659">
    <property type="entry name" value="Isocitrate/Isopropylmalate dehydrogenase-like"/>
    <property type="match status" value="1"/>
</dbReference>
<organism evidence="2">
    <name type="scientific">marine sediment metagenome</name>
    <dbReference type="NCBI Taxonomy" id="412755"/>
    <lineage>
        <taxon>unclassified sequences</taxon>
        <taxon>metagenomes</taxon>
        <taxon>ecological metagenomes</taxon>
    </lineage>
</organism>
<evidence type="ECO:0000313" key="2">
    <source>
        <dbReference type="EMBL" id="GAI57003.1"/>
    </source>
</evidence>
<dbReference type="EMBL" id="BARV01040773">
    <property type="protein sequence ID" value="GAI57003.1"/>
    <property type="molecule type" value="Genomic_DNA"/>
</dbReference>
<dbReference type="Pfam" id="PF00180">
    <property type="entry name" value="Iso_dh"/>
    <property type="match status" value="1"/>
</dbReference>
<sequence>MSKTAMLSGVMMLRYLGENDSADKLERVIAEVLAEGKNVAYDLKLGRADSTAVGTSQLMLL</sequence>
<evidence type="ECO:0000259" key="1">
    <source>
        <dbReference type="Pfam" id="PF00180"/>
    </source>
</evidence>
<comment type="caution">
    <text evidence="2">The sequence shown here is derived from an EMBL/GenBank/DDBJ whole genome shotgun (WGS) entry which is preliminary data.</text>
</comment>
<proteinExistence type="predicted"/>
<reference evidence="2" key="1">
    <citation type="journal article" date="2014" name="Front. Microbiol.">
        <title>High frequency of phylogenetically diverse reductive dehalogenase-homologous genes in deep subseafloor sedimentary metagenomes.</title>
        <authorList>
            <person name="Kawai M."/>
            <person name="Futagami T."/>
            <person name="Toyoda A."/>
            <person name="Takaki Y."/>
            <person name="Nishi S."/>
            <person name="Hori S."/>
            <person name="Arai W."/>
            <person name="Tsubouchi T."/>
            <person name="Morono Y."/>
            <person name="Uchiyama I."/>
            <person name="Ito T."/>
            <person name="Fujiyama A."/>
            <person name="Inagaki F."/>
            <person name="Takami H."/>
        </authorList>
    </citation>
    <scope>NUCLEOTIDE SEQUENCE</scope>
    <source>
        <strain evidence="2">Expedition CK06-06</strain>
    </source>
</reference>
<accession>X1PMF1</accession>
<protein>
    <recommendedName>
        <fullName evidence="1">Isopropylmalate dehydrogenase-like domain-containing protein</fullName>
    </recommendedName>
</protein>
<dbReference type="AlphaFoldDB" id="X1PMF1"/>
<feature type="domain" description="Isopropylmalate dehydrogenase-like" evidence="1">
    <location>
        <begin position="5"/>
        <end position="58"/>
    </location>
</feature>
<name>X1PMF1_9ZZZZ</name>
<dbReference type="Gene3D" id="3.40.718.10">
    <property type="entry name" value="Isopropylmalate Dehydrogenase"/>
    <property type="match status" value="1"/>
</dbReference>
<gene>
    <name evidence="2" type="ORF">S06H3_62004</name>
</gene>
<dbReference type="InterPro" id="IPR024084">
    <property type="entry name" value="IsoPropMal-DH-like_dom"/>
</dbReference>